<gene>
    <name evidence="1" type="ORF">CIT31_13225</name>
</gene>
<accession>A0A271KGX1</accession>
<keyword evidence="2" id="KW-1185">Reference proteome</keyword>
<proteinExistence type="predicted"/>
<dbReference type="Proteomes" id="UP000215931">
    <property type="component" value="Unassembled WGS sequence"/>
</dbReference>
<reference evidence="1 2" key="1">
    <citation type="submission" date="2017-08" db="EMBL/GenBank/DDBJ databases">
        <title>Mesorhizobium wenxinae sp. nov., a novel rhizobial species isolated from root nodules of chickpea (Cicer arietinum L.).</title>
        <authorList>
            <person name="Zhang J."/>
        </authorList>
    </citation>
    <scope>NUCLEOTIDE SEQUENCE [LARGE SCALE GENOMIC DNA]</scope>
    <source>
        <strain evidence="2">WYCCWR 10019</strain>
    </source>
</reference>
<dbReference type="EMBL" id="NPKH01000020">
    <property type="protein sequence ID" value="PAP95048.1"/>
    <property type="molecule type" value="Genomic_DNA"/>
</dbReference>
<organism evidence="1 2">
    <name type="scientific">Mesorhizobium wenxiniae</name>
    <dbReference type="NCBI Taxonomy" id="2014805"/>
    <lineage>
        <taxon>Bacteria</taxon>
        <taxon>Pseudomonadati</taxon>
        <taxon>Pseudomonadota</taxon>
        <taxon>Alphaproteobacteria</taxon>
        <taxon>Hyphomicrobiales</taxon>
        <taxon>Phyllobacteriaceae</taxon>
        <taxon>Mesorhizobium</taxon>
    </lineage>
</organism>
<name>A0A271KGX1_9HYPH</name>
<protein>
    <submittedName>
        <fullName evidence="1">Uncharacterized protein</fullName>
    </submittedName>
</protein>
<evidence type="ECO:0000313" key="1">
    <source>
        <dbReference type="EMBL" id="PAP95048.1"/>
    </source>
</evidence>
<evidence type="ECO:0000313" key="2">
    <source>
        <dbReference type="Proteomes" id="UP000215931"/>
    </source>
</evidence>
<dbReference type="AlphaFoldDB" id="A0A271KGX1"/>
<comment type="caution">
    <text evidence="1">The sequence shown here is derived from an EMBL/GenBank/DDBJ whole genome shotgun (WGS) entry which is preliminary data.</text>
</comment>
<sequence>MPEARFHVAAKQVSGRYALLVWSAKSTRFDAVEGADSFVIENGKIVFQSIHYGLTQRGGAIDNGVTEGPQTR</sequence>